<dbReference type="InterPro" id="IPR001509">
    <property type="entry name" value="Epimerase_deHydtase"/>
</dbReference>
<dbReference type="PRINTS" id="PR01713">
    <property type="entry name" value="NUCEPIMERASE"/>
</dbReference>
<dbReference type="EMBL" id="BIFT01000001">
    <property type="protein sequence ID" value="GCE25388.1"/>
    <property type="molecule type" value="Genomic_DNA"/>
</dbReference>
<dbReference type="Gene3D" id="3.90.25.10">
    <property type="entry name" value="UDP-galactose 4-epimerase, domain 1"/>
    <property type="match status" value="1"/>
</dbReference>
<dbReference type="PANTHER" id="PTHR43245:SF13">
    <property type="entry name" value="UDP-D-APIOSE_UDP-D-XYLOSE SYNTHASE 2"/>
    <property type="match status" value="1"/>
</dbReference>
<dbReference type="PANTHER" id="PTHR43245">
    <property type="entry name" value="BIFUNCTIONAL POLYMYXIN RESISTANCE PROTEIN ARNA"/>
    <property type="match status" value="1"/>
</dbReference>
<gene>
    <name evidence="2" type="ORF">KDA_08720</name>
</gene>
<reference evidence="3" key="1">
    <citation type="submission" date="2018-12" db="EMBL/GenBank/DDBJ databases">
        <title>Tengunoibacter tsumagoiensis gen. nov., sp. nov., Dictyobacter kobayashii sp. nov., D. alpinus sp. nov., and D. joshuensis sp. nov. and description of Dictyobacteraceae fam. nov. within the order Ktedonobacterales isolated from Tengu-no-mugimeshi.</title>
        <authorList>
            <person name="Wang C.M."/>
            <person name="Zheng Y."/>
            <person name="Sakai Y."/>
            <person name="Toyoda A."/>
            <person name="Minakuchi Y."/>
            <person name="Abe K."/>
            <person name="Yokota A."/>
            <person name="Yabe S."/>
        </authorList>
    </citation>
    <scope>NUCLEOTIDE SEQUENCE [LARGE SCALE GENOMIC DNA]</scope>
    <source>
        <strain evidence="3">Uno16</strain>
    </source>
</reference>
<dbReference type="InterPro" id="IPR036291">
    <property type="entry name" value="NAD(P)-bd_dom_sf"/>
</dbReference>
<dbReference type="Pfam" id="PF01370">
    <property type="entry name" value="Epimerase"/>
    <property type="match status" value="1"/>
</dbReference>
<proteinExistence type="predicted"/>
<comment type="caution">
    <text evidence="2">The sequence shown here is derived from an EMBL/GenBank/DDBJ whole genome shotgun (WGS) entry which is preliminary data.</text>
</comment>
<accession>A0A402B235</accession>
<dbReference type="Proteomes" id="UP000287171">
    <property type="component" value="Unassembled WGS sequence"/>
</dbReference>
<evidence type="ECO:0000313" key="3">
    <source>
        <dbReference type="Proteomes" id="UP000287171"/>
    </source>
</evidence>
<keyword evidence="3" id="KW-1185">Reference proteome</keyword>
<evidence type="ECO:0000313" key="2">
    <source>
        <dbReference type="EMBL" id="GCE25388.1"/>
    </source>
</evidence>
<evidence type="ECO:0000259" key="1">
    <source>
        <dbReference type="Pfam" id="PF01370"/>
    </source>
</evidence>
<dbReference type="Gene3D" id="3.40.50.720">
    <property type="entry name" value="NAD(P)-binding Rossmann-like Domain"/>
    <property type="match status" value="1"/>
</dbReference>
<dbReference type="CDD" id="cd05256">
    <property type="entry name" value="UDP_AE_SDR_e"/>
    <property type="match status" value="1"/>
</dbReference>
<organism evidence="2 3">
    <name type="scientific">Dictyobacter alpinus</name>
    <dbReference type="NCBI Taxonomy" id="2014873"/>
    <lineage>
        <taxon>Bacteria</taxon>
        <taxon>Bacillati</taxon>
        <taxon>Chloroflexota</taxon>
        <taxon>Ktedonobacteria</taxon>
        <taxon>Ktedonobacterales</taxon>
        <taxon>Dictyobacteraceae</taxon>
        <taxon>Dictyobacter</taxon>
    </lineage>
</organism>
<dbReference type="AlphaFoldDB" id="A0A402B235"/>
<dbReference type="InterPro" id="IPR050177">
    <property type="entry name" value="Lipid_A_modif_metabolic_enz"/>
</dbReference>
<feature type="domain" description="NAD-dependent epimerase/dehydratase" evidence="1">
    <location>
        <begin position="25"/>
        <end position="263"/>
    </location>
</feature>
<protein>
    <submittedName>
        <fullName evidence="2">GDP-mannose 4,6-dehydratase</fullName>
    </submittedName>
</protein>
<sequence>MCTSFFVIEESTSAQTHCMSSARYLVTGGAGFIGSHIAATLLKQGENVRVLDNLSTGRESNLQAFEGLPGTVEIIRGDIRDLAIVKKAAEGVEVVFHQAALASVPRSIADPVTSLEVNVNGTQNVLVAARDAKARRVVFASSSSVYGNTPTLPKHEEMPTSPMSPYAVHKLTGELLCSVFNSIYGLETVALRYFNVFGPRQDPKSEYAAVIPRFLTALLTKEQPIVFGDGEQTRDFTFVANVVQANLKAATAPDAVGQAMNVGCGERISLNEVLQIAGELLETSTNIDYRDPRPGDVRDSLADISKAQRLIGYDPTIKFAEGLAQTLEALRISIS</sequence>
<name>A0A402B235_9CHLR</name>
<dbReference type="SUPFAM" id="SSF51735">
    <property type="entry name" value="NAD(P)-binding Rossmann-fold domains"/>
    <property type="match status" value="1"/>
</dbReference>